<reference evidence="4 5" key="1">
    <citation type="submission" date="2016-10" db="EMBL/GenBank/DDBJ databases">
        <authorList>
            <person name="de Groot N.N."/>
        </authorList>
    </citation>
    <scope>NUCLEOTIDE SEQUENCE [LARGE SCALE GENOMIC DNA]</scope>
    <source>
        <strain evidence="4 5">DSM 4180</strain>
    </source>
</reference>
<feature type="compositionally biased region" description="Basic and acidic residues" evidence="1">
    <location>
        <begin position="61"/>
        <end position="73"/>
    </location>
</feature>
<gene>
    <name evidence="4" type="ORF">SAMN05421721_10885</name>
</gene>
<dbReference type="Proteomes" id="UP000199556">
    <property type="component" value="Unassembled WGS sequence"/>
</dbReference>
<evidence type="ECO:0000256" key="2">
    <source>
        <dbReference type="SAM" id="SignalP"/>
    </source>
</evidence>
<dbReference type="Gene3D" id="3.10.350.10">
    <property type="entry name" value="LysM domain"/>
    <property type="match status" value="1"/>
</dbReference>
<keyword evidence="5" id="KW-1185">Reference proteome</keyword>
<feature type="compositionally biased region" description="Low complexity" evidence="1">
    <location>
        <begin position="41"/>
        <end position="58"/>
    </location>
</feature>
<dbReference type="SUPFAM" id="SSF54106">
    <property type="entry name" value="LysM domain"/>
    <property type="match status" value="1"/>
</dbReference>
<feature type="domain" description="LysM" evidence="3">
    <location>
        <begin position="73"/>
        <end position="121"/>
    </location>
</feature>
<dbReference type="OrthoDB" id="9765158at2"/>
<dbReference type="PROSITE" id="PS51782">
    <property type="entry name" value="LYSM"/>
    <property type="match status" value="1"/>
</dbReference>
<feature type="region of interest" description="Disordered" evidence="1">
    <location>
        <begin position="29"/>
        <end position="73"/>
    </location>
</feature>
<dbReference type="STRING" id="195064.SAMN05421721_10885"/>
<dbReference type="InterPro" id="IPR018392">
    <property type="entry name" value="LysM"/>
</dbReference>
<accession>A0A1I4RLS6</accession>
<organism evidence="4 5">
    <name type="scientific">Ectothiorhodospira mobilis</name>
    <dbReference type="NCBI Taxonomy" id="195064"/>
    <lineage>
        <taxon>Bacteria</taxon>
        <taxon>Pseudomonadati</taxon>
        <taxon>Pseudomonadota</taxon>
        <taxon>Gammaproteobacteria</taxon>
        <taxon>Chromatiales</taxon>
        <taxon>Ectothiorhodospiraceae</taxon>
        <taxon>Ectothiorhodospira</taxon>
    </lineage>
</organism>
<feature type="signal peptide" evidence="2">
    <location>
        <begin position="1"/>
        <end position="30"/>
    </location>
</feature>
<dbReference type="AlphaFoldDB" id="A0A1I4RLS6"/>
<evidence type="ECO:0000256" key="1">
    <source>
        <dbReference type="SAM" id="MobiDB-lite"/>
    </source>
</evidence>
<evidence type="ECO:0000313" key="4">
    <source>
        <dbReference type="EMBL" id="SFM53162.1"/>
    </source>
</evidence>
<dbReference type="EMBL" id="FOUO01000008">
    <property type="protein sequence ID" value="SFM53162.1"/>
    <property type="molecule type" value="Genomic_DNA"/>
</dbReference>
<dbReference type="PANTHER" id="PTHR34700">
    <property type="entry name" value="POTASSIUM BINDING PROTEIN KBP"/>
    <property type="match status" value="1"/>
</dbReference>
<evidence type="ECO:0000259" key="3">
    <source>
        <dbReference type="PROSITE" id="PS51782"/>
    </source>
</evidence>
<dbReference type="CDD" id="cd00118">
    <property type="entry name" value="LysM"/>
    <property type="match status" value="1"/>
</dbReference>
<dbReference type="InterPro" id="IPR052196">
    <property type="entry name" value="Bact_Kbp"/>
</dbReference>
<dbReference type="PANTHER" id="PTHR34700:SF4">
    <property type="entry name" value="PHAGE-LIKE ELEMENT PBSX PROTEIN XKDP"/>
    <property type="match status" value="1"/>
</dbReference>
<name>A0A1I4RLS6_ECTMO</name>
<feature type="chain" id="PRO_5011705034" evidence="2">
    <location>
        <begin position="31"/>
        <end position="386"/>
    </location>
</feature>
<dbReference type="InterPro" id="IPR036779">
    <property type="entry name" value="LysM_dom_sf"/>
</dbReference>
<sequence>MSVPFPPRAGSAGSIVTLILALLASGCATAPQEPVPEPAPERTQTATQTAQDSAAQPPSEEPDRAQVKDTAPERYVVRPGDTLWDISTTFLETPWYWPEIWVDNPQIENPHLIYPGDVITLHYVNGRPRLMVDGGPRVRPTVRLSPKVRAEPLPPSLETPVQALQQFLIRPRVVTEKQMEDSPYLLASRDERMIFGAGDRLYARGLDGDPEGTRYHVFRPGGELRDPDTGELLGFEAIPVAGAELVRGGDPATVVLTRSDREALRGDRLLPQDDSAQDFLFTPRPPHPDARGQVISLFDAISRIARFQVAVINLGERDDVEQGQVFAVYHSGRTVRDRIAGGGERVTLPDERAGLVMVFRTFEKVSYALVVESTHPIAKGNAVRHP</sequence>
<dbReference type="Pfam" id="PF01476">
    <property type="entry name" value="LysM"/>
    <property type="match status" value="1"/>
</dbReference>
<keyword evidence="2" id="KW-0732">Signal</keyword>
<dbReference type="RefSeq" id="WP_090485427.1">
    <property type="nucleotide sequence ID" value="NZ_FOUO01000008.1"/>
</dbReference>
<proteinExistence type="predicted"/>
<evidence type="ECO:0000313" key="5">
    <source>
        <dbReference type="Proteomes" id="UP000199556"/>
    </source>
</evidence>
<protein>
    <submittedName>
        <fullName evidence="4">LysM domain-containing protein</fullName>
    </submittedName>
</protein>